<accession>A0A172TEW4</accession>
<sequence length="147" mass="16880">MSPFNENNPLQPWAHFEQMFGMKLPRLPGGTEPEAIEAYVNEVIDRSLPLTAPVYPRALRAETFETHNSVIVKIRIPPKIKLRNLRVLIHPGHIKVEGLHRSRPQIIKLPTLVNKKRSKAVYRDGILQIQIRKHTANGGGYHEVYIR</sequence>
<evidence type="ECO:0008006" key="3">
    <source>
        <dbReference type="Google" id="ProtNLM"/>
    </source>
</evidence>
<reference evidence="1 2" key="1">
    <citation type="submission" date="2015-01" db="EMBL/GenBank/DDBJ databases">
        <title>Paenibacillus swuensis/DY6/whole genome sequencing.</title>
        <authorList>
            <person name="Kim M.K."/>
            <person name="Srinivasan S."/>
            <person name="Lee J.-J."/>
        </authorList>
    </citation>
    <scope>NUCLEOTIDE SEQUENCE [LARGE SCALE GENOMIC DNA]</scope>
    <source>
        <strain evidence="1 2">DY6</strain>
    </source>
</reference>
<dbReference type="EMBL" id="CP011388">
    <property type="protein sequence ID" value="ANE45444.1"/>
    <property type="molecule type" value="Genomic_DNA"/>
</dbReference>
<dbReference type="PATRIC" id="fig|1178515.4.peg.565"/>
<name>A0A172TEW4_9BACL</name>
<dbReference type="STRING" id="1178515.SY83_02900"/>
<dbReference type="OrthoDB" id="2678548at2"/>
<proteinExistence type="predicted"/>
<keyword evidence="2" id="KW-1185">Reference proteome</keyword>
<protein>
    <recommendedName>
        <fullName evidence="3">SHSP domain-containing protein</fullName>
    </recommendedName>
</protein>
<evidence type="ECO:0000313" key="1">
    <source>
        <dbReference type="EMBL" id="ANE45444.1"/>
    </source>
</evidence>
<dbReference type="Gene3D" id="2.60.40.790">
    <property type="match status" value="1"/>
</dbReference>
<dbReference type="KEGG" id="pswu:SY83_02900"/>
<gene>
    <name evidence="1" type="ORF">SY83_02900</name>
</gene>
<dbReference type="AlphaFoldDB" id="A0A172TEW4"/>
<evidence type="ECO:0000313" key="2">
    <source>
        <dbReference type="Proteomes" id="UP000076927"/>
    </source>
</evidence>
<dbReference type="Proteomes" id="UP000076927">
    <property type="component" value="Chromosome"/>
</dbReference>
<dbReference type="SUPFAM" id="SSF49764">
    <property type="entry name" value="HSP20-like chaperones"/>
    <property type="match status" value="1"/>
</dbReference>
<organism evidence="1 2">
    <name type="scientific">Paenibacillus swuensis</name>
    <dbReference type="NCBI Taxonomy" id="1178515"/>
    <lineage>
        <taxon>Bacteria</taxon>
        <taxon>Bacillati</taxon>
        <taxon>Bacillota</taxon>
        <taxon>Bacilli</taxon>
        <taxon>Bacillales</taxon>
        <taxon>Paenibacillaceae</taxon>
        <taxon>Paenibacillus</taxon>
    </lineage>
</organism>
<dbReference type="InterPro" id="IPR008978">
    <property type="entry name" value="HSP20-like_chaperone"/>
</dbReference>
<dbReference type="RefSeq" id="WP_068604093.1">
    <property type="nucleotide sequence ID" value="NZ_CP011388.1"/>
</dbReference>
<dbReference type="CDD" id="cd00298">
    <property type="entry name" value="ACD_sHsps_p23-like"/>
    <property type="match status" value="1"/>
</dbReference>